<sequence>MILTEHKRKTVKLTKPANPWKWAFAILLGLVIAFFMFIFVKVTTPSVDQNKIVEKTEASADKYADLSVSMNKDQLEAAINYYLKQNQTKDSIRYRFLLDKSAILMGTTKILGANVSFTLYTKPVLDSDGNIVLNAKSVAIGSLNAPPSFVLGYVKNNYDLGRWAKIDSKRSKIMLDLNQLTKKQGIKVRGQSLNLQTDDIRFNVSIPLDK</sequence>
<protein>
    <submittedName>
        <fullName evidence="2">Uncharacterized protein YpmS</fullName>
    </submittedName>
</protein>
<name>A0A1I2PRB7_9LACO</name>
<reference evidence="3" key="1">
    <citation type="submission" date="2016-10" db="EMBL/GenBank/DDBJ databases">
        <authorList>
            <person name="Varghese N."/>
            <person name="Submissions S."/>
        </authorList>
    </citation>
    <scope>NUCLEOTIDE SEQUENCE [LARGE SCALE GENOMIC DNA]</scope>
    <source>
        <strain evidence="3">DSM 20403</strain>
    </source>
</reference>
<dbReference type="OrthoDB" id="2241695at2"/>
<feature type="transmembrane region" description="Helical" evidence="1">
    <location>
        <begin position="20"/>
        <end position="40"/>
    </location>
</feature>
<organism evidence="2 3">
    <name type="scientific">Ligilactobacillus ruminis DSM 20403 = NBRC 102161</name>
    <dbReference type="NCBI Taxonomy" id="1423798"/>
    <lineage>
        <taxon>Bacteria</taxon>
        <taxon>Bacillati</taxon>
        <taxon>Bacillota</taxon>
        <taxon>Bacilli</taxon>
        <taxon>Lactobacillales</taxon>
        <taxon>Lactobacillaceae</taxon>
        <taxon>Ligilactobacillus</taxon>
    </lineage>
</organism>
<dbReference type="Pfam" id="PF09911">
    <property type="entry name" value="DUF2140"/>
    <property type="match status" value="1"/>
</dbReference>
<keyword evidence="1" id="KW-0472">Membrane</keyword>
<evidence type="ECO:0000256" key="1">
    <source>
        <dbReference type="SAM" id="Phobius"/>
    </source>
</evidence>
<dbReference type="InterPro" id="IPR018672">
    <property type="entry name" value="DUF2140"/>
</dbReference>
<evidence type="ECO:0000313" key="2">
    <source>
        <dbReference type="EMBL" id="SFG18598.1"/>
    </source>
</evidence>
<proteinExistence type="predicted"/>
<keyword evidence="1" id="KW-1133">Transmembrane helix</keyword>
<dbReference type="Proteomes" id="UP000182635">
    <property type="component" value="Unassembled WGS sequence"/>
</dbReference>
<keyword evidence="1" id="KW-0812">Transmembrane</keyword>
<dbReference type="RefSeq" id="WP_046922438.1">
    <property type="nucleotide sequence ID" value="NZ_AYYL01000004.1"/>
</dbReference>
<evidence type="ECO:0000313" key="3">
    <source>
        <dbReference type="Proteomes" id="UP000182635"/>
    </source>
</evidence>
<gene>
    <name evidence="2" type="ORF">SAMN02910432_00270</name>
</gene>
<accession>A0A1I2PRB7</accession>
<dbReference type="AlphaFoldDB" id="A0A1I2PRB7"/>
<dbReference type="EMBL" id="FOPI01000004">
    <property type="protein sequence ID" value="SFG18598.1"/>
    <property type="molecule type" value="Genomic_DNA"/>
</dbReference>